<dbReference type="AlphaFoldDB" id="A0A7K1SKC1"/>
<keyword evidence="6" id="KW-1185">Reference proteome</keyword>
<keyword evidence="3" id="KW-0378">Hydrolase</keyword>
<protein>
    <recommendedName>
        <fullName evidence="4">VRR-NUC domain-containing protein</fullName>
    </recommendedName>
</protein>
<keyword evidence="2" id="KW-0540">Nuclease</keyword>
<organism evidence="5 6">
    <name type="scientific">Spirosoma arboris</name>
    <dbReference type="NCBI Taxonomy" id="2682092"/>
    <lineage>
        <taxon>Bacteria</taxon>
        <taxon>Pseudomonadati</taxon>
        <taxon>Bacteroidota</taxon>
        <taxon>Cytophagia</taxon>
        <taxon>Cytophagales</taxon>
        <taxon>Cytophagaceae</taxon>
        <taxon>Spirosoma</taxon>
    </lineage>
</organism>
<gene>
    <name evidence="5" type="ORF">GO755_29795</name>
</gene>
<evidence type="ECO:0000256" key="1">
    <source>
        <dbReference type="ARBA" id="ARBA00001946"/>
    </source>
</evidence>
<evidence type="ECO:0000256" key="2">
    <source>
        <dbReference type="ARBA" id="ARBA00022722"/>
    </source>
</evidence>
<dbReference type="RefSeq" id="WP_157589088.1">
    <property type="nucleotide sequence ID" value="NZ_WPIN01000015.1"/>
</dbReference>
<dbReference type="InterPro" id="IPR011856">
    <property type="entry name" value="tRNA_endonuc-like_dom_sf"/>
</dbReference>
<comment type="cofactor">
    <cofactor evidence="1">
        <name>Mg(2+)</name>
        <dbReference type="ChEBI" id="CHEBI:18420"/>
    </cofactor>
</comment>
<dbReference type="GO" id="GO:0016788">
    <property type="term" value="F:hydrolase activity, acting on ester bonds"/>
    <property type="evidence" value="ECO:0007669"/>
    <property type="project" value="InterPro"/>
</dbReference>
<evidence type="ECO:0000313" key="6">
    <source>
        <dbReference type="Proteomes" id="UP000436006"/>
    </source>
</evidence>
<name>A0A7K1SKC1_9BACT</name>
<comment type="caution">
    <text evidence="5">The sequence shown here is derived from an EMBL/GenBank/DDBJ whole genome shotgun (WGS) entry which is preliminary data.</text>
</comment>
<evidence type="ECO:0000313" key="5">
    <source>
        <dbReference type="EMBL" id="MVM34261.1"/>
    </source>
</evidence>
<dbReference type="GO" id="GO:0004518">
    <property type="term" value="F:nuclease activity"/>
    <property type="evidence" value="ECO:0007669"/>
    <property type="project" value="UniProtKB-KW"/>
</dbReference>
<evidence type="ECO:0000259" key="4">
    <source>
        <dbReference type="SMART" id="SM00990"/>
    </source>
</evidence>
<accession>A0A7K1SKC1</accession>
<dbReference type="InterPro" id="IPR014883">
    <property type="entry name" value="VRR_NUC"/>
</dbReference>
<proteinExistence type="predicted"/>
<feature type="domain" description="VRR-NUC" evidence="4">
    <location>
        <begin position="36"/>
        <end position="149"/>
    </location>
</feature>
<dbReference type="SMART" id="SM00990">
    <property type="entry name" value="VRR_NUC"/>
    <property type="match status" value="1"/>
</dbReference>
<dbReference type="GO" id="GO:0003676">
    <property type="term" value="F:nucleic acid binding"/>
    <property type="evidence" value="ECO:0007669"/>
    <property type="project" value="InterPro"/>
</dbReference>
<dbReference type="Proteomes" id="UP000436006">
    <property type="component" value="Unassembled WGS sequence"/>
</dbReference>
<dbReference type="Gene3D" id="3.40.1350.10">
    <property type="match status" value="1"/>
</dbReference>
<sequence>MSMTSDEYQRYIKENSGGSAKIKTRLVAPKKHADTMSAEQYRAEHVDKSEHGLQARCVEWFRIQYPNLLLFAVPNTALRSFGLAAKLQEEGMVAGIPDLVLAYPHKGKPGLYIEMKTMQKHSKPSDEQLTIHAYLRAVGYEVAIPRTFEEFQKAITDYLDGY</sequence>
<reference evidence="5 6" key="1">
    <citation type="submission" date="2019-12" db="EMBL/GenBank/DDBJ databases">
        <title>Spirosoma sp. HMF4905 genome sequencing and assembly.</title>
        <authorList>
            <person name="Kang H."/>
            <person name="Cha I."/>
            <person name="Kim H."/>
            <person name="Joh K."/>
        </authorList>
    </citation>
    <scope>NUCLEOTIDE SEQUENCE [LARGE SCALE GENOMIC DNA]</scope>
    <source>
        <strain evidence="5 6">HMF4905</strain>
    </source>
</reference>
<evidence type="ECO:0000256" key="3">
    <source>
        <dbReference type="ARBA" id="ARBA00022801"/>
    </source>
</evidence>
<dbReference type="EMBL" id="WPIN01000015">
    <property type="protein sequence ID" value="MVM34261.1"/>
    <property type="molecule type" value="Genomic_DNA"/>
</dbReference>